<organism evidence="1 2">
    <name type="scientific">Vibrio parahaemolyticus</name>
    <dbReference type="NCBI Taxonomy" id="670"/>
    <lineage>
        <taxon>Bacteria</taxon>
        <taxon>Pseudomonadati</taxon>
        <taxon>Pseudomonadota</taxon>
        <taxon>Gammaproteobacteria</taxon>
        <taxon>Vibrionales</taxon>
        <taxon>Vibrionaceae</taxon>
        <taxon>Vibrio</taxon>
    </lineage>
</organism>
<dbReference type="RefSeq" id="WP_366534714.1">
    <property type="nucleotide sequence ID" value="NZ_LIRS01000161.1"/>
</dbReference>
<accession>A0AAW3IRE6</accession>
<gene>
    <name evidence="1" type="ORF">ACX05_26955</name>
</gene>
<proteinExistence type="predicted"/>
<dbReference type="AlphaFoldDB" id="A0AAW3IRE6"/>
<dbReference type="Proteomes" id="UP000037697">
    <property type="component" value="Unassembled WGS sequence"/>
</dbReference>
<evidence type="ECO:0008006" key="3">
    <source>
        <dbReference type="Google" id="ProtNLM"/>
    </source>
</evidence>
<evidence type="ECO:0000313" key="2">
    <source>
        <dbReference type="Proteomes" id="UP000037697"/>
    </source>
</evidence>
<evidence type="ECO:0000313" key="1">
    <source>
        <dbReference type="EMBL" id="KOY18713.1"/>
    </source>
</evidence>
<dbReference type="EMBL" id="LIRS01000161">
    <property type="protein sequence ID" value="KOY18713.1"/>
    <property type="molecule type" value="Genomic_DNA"/>
</dbReference>
<reference evidence="1 2" key="1">
    <citation type="submission" date="2015-07" db="EMBL/GenBank/DDBJ databases">
        <title>Foodborne Vibrio parahaemolyticus Isolates.</title>
        <authorList>
            <person name="Ronholm J."/>
            <person name="Petronella N."/>
            <person name="Kenwell R."/>
            <person name="Banerjee S."/>
        </authorList>
    </citation>
    <scope>NUCLEOTIDE SEQUENCE [LARGE SCALE GENOMIC DNA]</scope>
    <source>
        <strain evidence="1 2">HS-06-05</strain>
    </source>
</reference>
<name>A0AAW3IRE6_VIBPH</name>
<protein>
    <recommendedName>
        <fullName evidence="3">N-acetyltransferase domain-containing protein</fullName>
    </recommendedName>
</protein>
<sequence length="110" mass="12744">EKHIPTKELVLPNGEVLVMCKNNTDSEVWCQLLMDFSVQKVAQIERLDLHPTLQGKGFFTKLVNQLLCIADTEYVLVTNIVNDEWFEYLKDVADEIVENRFQCNALFNPK</sequence>
<feature type="non-terminal residue" evidence="1">
    <location>
        <position position="1"/>
    </location>
</feature>
<comment type="caution">
    <text evidence="1">The sequence shown here is derived from an EMBL/GenBank/DDBJ whole genome shotgun (WGS) entry which is preliminary data.</text>
</comment>